<feature type="chain" id="PRO_5038518773" description="SbsA Ig-like domain-containing protein" evidence="1">
    <location>
        <begin position="24"/>
        <end position="243"/>
    </location>
</feature>
<gene>
    <name evidence="2" type="ORF">NB640_01765</name>
</gene>
<organism evidence="2 3">
    <name type="scientific">Oxalobacter vibrioformis</name>
    <dbReference type="NCBI Taxonomy" id="933080"/>
    <lineage>
        <taxon>Bacteria</taxon>
        <taxon>Pseudomonadati</taxon>
        <taxon>Pseudomonadota</taxon>
        <taxon>Betaproteobacteria</taxon>
        <taxon>Burkholderiales</taxon>
        <taxon>Oxalobacteraceae</taxon>
        <taxon>Oxalobacter</taxon>
    </lineage>
</organism>
<evidence type="ECO:0000313" key="2">
    <source>
        <dbReference type="EMBL" id="WAW10416.1"/>
    </source>
</evidence>
<dbReference type="KEGG" id="ovb:NB640_01765"/>
<protein>
    <recommendedName>
        <fullName evidence="4">SbsA Ig-like domain-containing protein</fullName>
    </recommendedName>
</protein>
<dbReference type="Gene3D" id="2.60.40.3710">
    <property type="match status" value="1"/>
</dbReference>
<accession>A0A9E9LWA5</accession>
<keyword evidence="1" id="KW-0732">Signal</keyword>
<sequence>MRKLLLLPVLFLYAFSAHSLANAAPSLTVTDMQPAGEAAYLTQIVVRFSENMRSSGQTEQDATTSPLQLKTSSGDLPAGKYRWTDPATLTYLFDEPVAAPLTIMATVLAGAKALSGRVLNKTVSWKVSTPPYDFSVAPYASLPAKNPIVALSSNYEITPGILKDKLSILMNGQMIPFAVDETQHPIPPGHRSIYTAFGYRIDMQADLPPNAIVEIRLAPGITFKKGGEPAKAHTFIVTGYKSQ</sequence>
<feature type="signal peptide" evidence="1">
    <location>
        <begin position="1"/>
        <end position="23"/>
    </location>
</feature>
<dbReference type="EMBL" id="CP098242">
    <property type="protein sequence ID" value="WAW10416.1"/>
    <property type="molecule type" value="Genomic_DNA"/>
</dbReference>
<dbReference type="AlphaFoldDB" id="A0A9E9LWA5"/>
<keyword evidence="3" id="KW-1185">Reference proteome</keyword>
<dbReference type="Proteomes" id="UP001156215">
    <property type="component" value="Chromosome"/>
</dbReference>
<evidence type="ECO:0008006" key="4">
    <source>
        <dbReference type="Google" id="ProtNLM"/>
    </source>
</evidence>
<proteinExistence type="predicted"/>
<evidence type="ECO:0000256" key="1">
    <source>
        <dbReference type="SAM" id="SignalP"/>
    </source>
</evidence>
<reference evidence="2" key="1">
    <citation type="journal article" date="2022" name="Front. Microbiol.">
        <title>New perspectives on an old grouping: The genomic and phenotypic variability of Oxalobacter formigenes and the implications for calcium oxalate stone prevention.</title>
        <authorList>
            <person name="Chmiel J.A."/>
            <person name="Carr C."/>
            <person name="Stuivenberg G.A."/>
            <person name="Venema R."/>
            <person name="Chanyi R.M."/>
            <person name="Al K.F."/>
            <person name="Giguere D."/>
            <person name="Say H."/>
            <person name="Akouris P.P."/>
            <person name="Dominguez Romero S.A."/>
            <person name="Kwong A."/>
            <person name="Tai V."/>
            <person name="Koval S.F."/>
            <person name="Razvi H."/>
            <person name="Bjazevic J."/>
            <person name="Burton J.P."/>
        </authorList>
    </citation>
    <scope>NUCLEOTIDE SEQUENCE</scope>
    <source>
        <strain evidence="2">WoOx3</strain>
    </source>
</reference>
<dbReference type="RefSeq" id="WP_269309430.1">
    <property type="nucleotide sequence ID" value="NZ_CP098242.1"/>
</dbReference>
<evidence type="ECO:0000313" key="3">
    <source>
        <dbReference type="Proteomes" id="UP001156215"/>
    </source>
</evidence>
<name>A0A9E9LWA5_9BURK</name>